<reference evidence="1 2" key="1">
    <citation type="submission" date="2010-10" db="EMBL/GenBank/DDBJ databases">
        <authorList>
            <person name="Chen C."/>
            <person name="Kittichotirat W."/>
            <person name="Asikainen S."/>
            <person name="Bumgarner R."/>
        </authorList>
    </citation>
    <scope>NUCLEOTIDE SEQUENCE [LARGE SCALE GENOMIC DNA]</scope>
    <source>
        <strain evidence="1 2">SC1083</strain>
    </source>
</reference>
<evidence type="ECO:0000313" key="1">
    <source>
        <dbReference type="EMBL" id="EGY32419.1"/>
    </source>
</evidence>
<comment type="caution">
    <text evidence="1">The sequence shown here is derived from an EMBL/GenBank/DDBJ whole genome shotgun (WGS) entry which is preliminary data.</text>
</comment>
<dbReference type="Proteomes" id="UP000005508">
    <property type="component" value="Unassembled WGS sequence"/>
</dbReference>
<sequence>MQFKNTVKNDRTLHEVRSKFTAFFILIHHTQTNLNRWFACDPSNIRKVL</sequence>
<name>G4AB78_AGGAC</name>
<proteinExistence type="predicted"/>
<organism evidence="1 2">
    <name type="scientific">Aggregatibacter actinomycetemcomitans serotype e str. SC1083</name>
    <dbReference type="NCBI Taxonomy" id="907488"/>
    <lineage>
        <taxon>Bacteria</taxon>
        <taxon>Pseudomonadati</taxon>
        <taxon>Pseudomonadota</taxon>
        <taxon>Gammaproteobacteria</taxon>
        <taxon>Pasteurellales</taxon>
        <taxon>Pasteurellaceae</taxon>
        <taxon>Aggregatibacter</taxon>
    </lineage>
</organism>
<dbReference type="EMBL" id="AEJM01000048">
    <property type="protein sequence ID" value="EGY32419.1"/>
    <property type="molecule type" value="Genomic_DNA"/>
</dbReference>
<dbReference type="AlphaFoldDB" id="G4AB78"/>
<dbReference type="PATRIC" id="fig|907488.3.peg.2060"/>
<protein>
    <submittedName>
        <fullName evidence="1">Uncharacterized protein</fullName>
    </submittedName>
</protein>
<gene>
    <name evidence="1" type="ORF">SC1083_2113</name>
</gene>
<accession>G4AB78</accession>
<evidence type="ECO:0000313" key="2">
    <source>
        <dbReference type="Proteomes" id="UP000005508"/>
    </source>
</evidence>